<sequence>MRELWILLGLLSMGLGIIGIVLPILPTTPFFLVTAYSFTRGSDRFSNWFHNIPLVQKHLTSLAMTKRKKWTLNIAVDTILITYFFLFDTTVVRITLIALILIKHIVFFKYVKTE</sequence>
<dbReference type="EMBL" id="CP048914">
    <property type="protein sequence ID" value="QMS84384.1"/>
    <property type="molecule type" value="Genomic_DNA"/>
</dbReference>
<dbReference type="PANTHER" id="PTHR35813:SF1">
    <property type="entry name" value="INNER MEMBRANE PROTEIN YBAN"/>
    <property type="match status" value="1"/>
</dbReference>
<evidence type="ECO:0000313" key="2">
    <source>
        <dbReference type="EMBL" id="QMS84384.1"/>
    </source>
</evidence>
<proteinExistence type="predicted"/>
<dbReference type="Pfam" id="PF04304">
    <property type="entry name" value="DUF454"/>
    <property type="match status" value="1"/>
</dbReference>
<name>A0A7L7KR05_9MOLU</name>
<dbReference type="GO" id="GO:0005886">
    <property type="term" value="C:plasma membrane"/>
    <property type="evidence" value="ECO:0007669"/>
    <property type="project" value="TreeGrafter"/>
</dbReference>
<keyword evidence="1" id="KW-0812">Transmembrane</keyword>
<protein>
    <submittedName>
        <fullName evidence="2">DUF454 domain-containing protein</fullName>
    </submittedName>
</protein>
<dbReference type="KEGG" id="xcl:G4Z02_01050"/>
<reference evidence="2 3" key="1">
    <citation type="submission" date="2020-02" db="EMBL/GenBank/DDBJ databases">
        <authorList>
            <person name="Zheng R.K."/>
            <person name="Sun C.M."/>
        </authorList>
    </citation>
    <scope>NUCLEOTIDE SEQUENCE [LARGE SCALE GENOMIC DNA]</scope>
    <source>
        <strain evidence="3">zrk13</strain>
    </source>
</reference>
<dbReference type="AlphaFoldDB" id="A0A7L7KR05"/>
<evidence type="ECO:0000313" key="3">
    <source>
        <dbReference type="Proteomes" id="UP000514720"/>
    </source>
</evidence>
<dbReference type="PANTHER" id="PTHR35813">
    <property type="entry name" value="INNER MEMBRANE PROTEIN YBAN"/>
    <property type="match status" value="1"/>
</dbReference>
<organism evidence="2 3">
    <name type="scientific">Candidatus Xianfuyuplasma coldseepsis</name>
    <dbReference type="NCBI Taxonomy" id="2782163"/>
    <lineage>
        <taxon>Bacteria</taxon>
        <taxon>Bacillati</taxon>
        <taxon>Mycoplasmatota</taxon>
        <taxon>Mollicutes</taxon>
        <taxon>Candidatus Izemoplasmatales</taxon>
        <taxon>Candidatus Izemoplasmataceae</taxon>
        <taxon>Candidatus Xianfuyuplasma</taxon>
    </lineage>
</organism>
<keyword evidence="1" id="KW-0472">Membrane</keyword>
<dbReference type="PIRSF" id="PIRSF016789">
    <property type="entry name" value="DUF454"/>
    <property type="match status" value="1"/>
</dbReference>
<dbReference type="InterPro" id="IPR007401">
    <property type="entry name" value="DUF454"/>
</dbReference>
<feature type="transmembrane region" description="Helical" evidence="1">
    <location>
        <begin position="6"/>
        <end position="36"/>
    </location>
</feature>
<accession>A0A7L7KR05</accession>
<evidence type="ECO:0000256" key="1">
    <source>
        <dbReference type="SAM" id="Phobius"/>
    </source>
</evidence>
<dbReference type="RefSeq" id="WP_258877997.1">
    <property type="nucleotide sequence ID" value="NZ_CP048914.1"/>
</dbReference>
<gene>
    <name evidence="2" type="ORF">G4Z02_01050</name>
</gene>
<keyword evidence="3" id="KW-1185">Reference proteome</keyword>
<dbReference type="Proteomes" id="UP000514720">
    <property type="component" value="Chromosome"/>
</dbReference>
<keyword evidence="1" id="KW-1133">Transmembrane helix</keyword>